<protein>
    <recommendedName>
        <fullName evidence="5">Accessory gland protein</fullName>
    </recommendedName>
</protein>
<accession>A0AAN9VXF2</accession>
<feature type="region of interest" description="Disordered" evidence="1">
    <location>
        <begin position="35"/>
        <end position="86"/>
    </location>
</feature>
<dbReference type="EMBL" id="JAZDUA010000029">
    <property type="protein sequence ID" value="KAK7872123.1"/>
    <property type="molecule type" value="Genomic_DNA"/>
</dbReference>
<evidence type="ECO:0000256" key="1">
    <source>
        <dbReference type="SAM" id="MobiDB-lite"/>
    </source>
</evidence>
<sequence>MQVQCVLLFAVALAQGDKLLEIRKCCGALEMLSVKTPPGCPPPPPPPRAGSHRGSSAGRPMAESLASARPLARPRGGDAAAPPGEYETGAVAAGCVDGREIVRES</sequence>
<proteinExistence type="predicted"/>
<gene>
    <name evidence="3" type="ORF">R5R35_005199</name>
</gene>
<evidence type="ECO:0000313" key="4">
    <source>
        <dbReference type="Proteomes" id="UP001378592"/>
    </source>
</evidence>
<reference evidence="3 4" key="1">
    <citation type="submission" date="2024-03" db="EMBL/GenBank/DDBJ databases">
        <title>The genome assembly and annotation of the cricket Gryllus longicercus Weissman &amp; Gray.</title>
        <authorList>
            <person name="Szrajer S."/>
            <person name="Gray D."/>
            <person name="Ylla G."/>
        </authorList>
    </citation>
    <scope>NUCLEOTIDE SEQUENCE [LARGE SCALE GENOMIC DNA]</scope>
    <source>
        <strain evidence="3">DAG 2021-001</strain>
        <tissue evidence="3">Whole body minus gut</tissue>
    </source>
</reference>
<feature type="compositionally biased region" description="Pro residues" evidence="1">
    <location>
        <begin position="38"/>
        <end position="48"/>
    </location>
</feature>
<feature type="signal peptide" evidence="2">
    <location>
        <begin position="1"/>
        <end position="16"/>
    </location>
</feature>
<feature type="compositionally biased region" description="Low complexity" evidence="1">
    <location>
        <begin position="68"/>
        <end position="84"/>
    </location>
</feature>
<feature type="chain" id="PRO_5043038482" description="Accessory gland protein" evidence="2">
    <location>
        <begin position="17"/>
        <end position="105"/>
    </location>
</feature>
<dbReference type="AlphaFoldDB" id="A0AAN9VXF2"/>
<evidence type="ECO:0000313" key="3">
    <source>
        <dbReference type="EMBL" id="KAK7872123.1"/>
    </source>
</evidence>
<organism evidence="3 4">
    <name type="scientific">Gryllus longicercus</name>
    <dbReference type="NCBI Taxonomy" id="2509291"/>
    <lineage>
        <taxon>Eukaryota</taxon>
        <taxon>Metazoa</taxon>
        <taxon>Ecdysozoa</taxon>
        <taxon>Arthropoda</taxon>
        <taxon>Hexapoda</taxon>
        <taxon>Insecta</taxon>
        <taxon>Pterygota</taxon>
        <taxon>Neoptera</taxon>
        <taxon>Polyneoptera</taxon>
        <taxon>Orthoptera</taxon>
        <taxon>Ensifera</taxon>
        <taxon>Gryllidea</taxon>
        <taxon>Grylloidea</taxon>
        <taxon>Gryllidae</taxon>
        <taxon>Gryllinae</taxon>
        <taxon>Gryllus</taxon>
    </lineage>
</organism>
<comment type="caution">
    <text evidence="3">The sequence shown here is derived from an EMBL/GenBank/DDBJ whole genome shotgun (WGS) entry which is preliminary data.</text>
</comment>
<evidence type="ECO:0000256" key="2">
    <source>
        <dbReference type="SAM" id="SignalP"/>
    </source>
</evidence>
<dbReference type="Proteomes" id="UP001378592">
    <property type="component" value="Unassembled WGS sequence"/>
</dbReference>
<keyword evidence="2" id="KW-0732">Signal</keyword>
<name>A0AAN9VXF2_9ORTH</name>
<evidence type="ECO:0008006" key="5">
    <source>
        <dbReference type="Google" id="ProtNLM"/>
    </source>
</evidence>
<keyword evidence="4" id="KW-1185">Reference proteome</keyword>